<evidence type="ECO:0000256" key="1">
    <source>
        <dbReference type="ARBA" id="ARBA00009995"/>
    </source>
</evidence>
<evidence type="ECO:0000313" key="5">
    <source>
        <dbReference type="Proteomes" id="UP000035680"/>
    </source>
</evidence>
<evidence type="ECO:0000256" key="3">
    <source>
        <dbReference type="ARBA" id="ARBA00022676"/>
    </source>
</evidence>
<keyword evidence="3" id="KW-0328">Glycosyltransferase</keyword>
<dbReference type="PANTHER" id="PTHR48043:SF23">
    <property type="entry name" value="UDP-GLUCURONOSYLTRANSFERASE"/>
    <property type="match status" value="1"/>
</dbReference>
<dbReference type="EC" id="2.4.1.17" evidence="2"/>
<protein>
    <recommendedName>
        <fullName evidence="2">glucuronosyltransferase</fullName>
        <ecNumber evidence="2">2.4.1.17</ecNumber>
    </recommendedName>
</protein>
<dbReference type="Proteomes" id="UP000035680">
    <property type="component" value="Unassembled WGS sequence"/>
</dbReference>
<evidence type="ECO:0000256" key="2">
    <source>
        <dbReference type="ARBA" id="ARBA00012544"/>
    </source>
</evidence>
<keyword evidence="4" id="KW-0808">Transferase</keyword>
<dbReference type="PANTHER" id="PTHR48043">
    <property type="entry name" value="EG:EG0003.4 PROTEIN-RELATED"/>
    <property type="match status" value="1"/>
</dbReference>
<name>A0A0K0FHW4_STRVS</name>
<dbReference type="GO" id="GO:0015020">
    <property type="term" value="F:glucuronosyltransferase activity"/>
    <property type="evidence" value="ECO:0007669"/>
    <property type="project" value="UniProtKB-EC"/>
</dbReference>
<dbReference type="WBParaSite" id="SVE_0847900.1">
    <property type="protein sequence ID" value="SVE_0847900.1"/>
    <property type="gene ID" value="SVE_0847900"/>
</dbReference>
<dbReference type="STRING" id="75913.A0A0K0FHW4"/>
<sequence length="91" mass="9990">MKDKILKTIKSFSNITFIWKYETPEDNHGLGDLLNDERLTLFIANSGMGSTTEVAFSNVSALAISVFGDQKRNAKLLKSLEIGLAAEKGIL</sequence>
<comment type="similarity">
    <text evidence="1">Belongs to the UDP-glycosyltransferase family.</text>
</comment>
<reference evidence="6" key="2">
    <citation type="submission" date="2015-08" db="UniProtKB">
        <authorList>
            <consortium name="WormBaseParasite"/>
        </authorList>
    </citation>
    <scope>IDENTIFICATION</scope>
</reference>
<proteinExistence type="inferred from homology"/>
<organism evidence="5 6">
    <name type="scientific">Strongyloides venezuelensis</name>
    <name type="common">Threadworm</name>
    <dbReference type="NCBI Taxonomy" id="75913"/>
    <lineage>
        <taxon>Eukaryota</taxon>
        <taxon>Metazoa</taxon>
        <taxon>Ecdysozoa</taxon>
        <taxon>Nematoda</taxon>
        <taxon>Chromadorea</taxon>
        <taxon>Rhabditida</taxon>
        <taxon>Tylenchina</taxon>
        <taxon>Panagrolaimomorpha</taxon>
        <taxon>Strongyloidoidea</taxon>
        <taxon>Strongyloididae</taxon>
        <taxon>Strongyloides</taxon>
    </lineage>
</organism>
<keyword evidence="5" id="KW-1185">Reference proteome</keyword>
<reference evidence="5" key="1">
    <citation type="submission" date="2014-07" db="EMBL/GenBank/DDBJ databases">
        <authorList>
            <person name="Martin A.A"/>
            <person name="De Silva N."/>
        </authorList>
    </citation>
    <scope>NUCLEOTIDE SEQUENCE</scope>
</reference>
<evidence type="ECO:0000256" key="4">
    <source>
        <dbReference type="ARBA" id="ARBA00022679"/>
    </source>
</evidence>
<dbReference type="SUPFAM" id="SSF53756">
    <property type="entry name" value="UDP-Glycosyltransferase/glycogen phosphorylase"/>
    <property type="match status" value="1"/>
</dbReference>
<dbReference type="InterPro" id="IPR050271">
    <property type="entry name" value="UDP-glycosyltransferase"/>
</dbReference>
<evidence type="ECO:0000313" key="6">
    <source>
        <dbReference type="WBParaSite" id="SVE_0847900.1"/>
    </source>
</evidence>
<accession>A0A0K0FHW4</accession>
<dbReference type="Gene3D" id="3.40.50.2000">
    <property type="entry name" value="Glycogen Phosphorylase B"/>
    <property type="match status" value="1"/>
</dbReference>
<dbReference type="AlphaFoldDB" id="A0A0K0FHW4"/>